<dbReference type="InterPro" id="IPR000531">
    <property type="entry name" value="Beta-barrel_TonB"/>
</dbReference>
<keyword evidence="3 11" id="KW-0813">Transport</keyword>
<keyword evidence="4 11" id="KW-1134">Transmembrane beta strand</keyword>
<evidence type="ECO:0000256" key="9">
    <source>
        <dbReference type="ARBA" id="ARBA00023170"/>
    </source>
</evidence>
<dbReference type="SUPFAM" id="SSF56935">
    <property type="entry name" value="Porins"/>
    <property type="match status" value="1"/>
</dbReference>
<organism evidence="15 16">
    <name type="scientific">Sphaerotilus microaerophilus</name>
    <dbReference type="NCBI Taxonomy" id="2914710"/>
    <lineage>
        <taxon>Bacteria</taxon>
        <taxon>Pseudomonadati</taxon>
        <taxon>Pseudomonadota</taxon>
        <taxon>Betaproteobacteria</taxon>
        <taxon>Burkholderiales</taxon>
        <taxon>Sphaerotilaceae</taxon>
        <taxon>Sphaerotilus</taxon>
    </lineage>
</organism>
<gene>
    <name evidence="15" type="ORF">CATMQ487_29190</name>
</gene>
<keyword evidence="9" id="KW-0675">Receptor</keyword>
<evidence type="ECO:0000256" key="7">
    <source>
        <dbReference type="ARBA" id="ARBA00023077"/>
    </source>
</evidence>
<evidence type="ECO:0000259" key="13">
    <source>
        <dbReference type="Pfam" id="PF00593"/>
    </source>
</evidence>
<dbReference type="PROSITE" id="PS52016">
    <property type="entry name" value="TONB_DEPENDENT_REC_3"/>
    <property type="match status" value="1"/>
</dbReference>
<accession>A0ABN6PL85</accession>
<sequence length="679" mass="73781">MPLNMHATRPPLLARPGPGHPAWPRLLLAATLGWCAAAATANVNPAADGSSADAELSDLLSTPVYAASKYTQSAAEAPASVTVLTQGDIRAFGWRTLGDVLGGVRSVFLRYDRSYTYAGVRGLSRPGDYSSRLLLLIDGQRANENIYDSVMVGREFPLDVALIERIEFIPGALSALYGSNAVFGVINVVTRSSASLRGQQASVSVDSQGGRKLQASLGQELEQGALLLSVTAENRRGRDLYLSEYDSAETNHGIAQGLDGERDRKLYARWTAGNWSLTALTSERRKQVPNAAYEMVFNDPAAVSIDQLSLLGLNWQGLDAQGEGWSLQAGAGEYRYDDRGRYQADGALAAYRNRGRWWQLELRRSLRLGGSQRLVAGLDLQRNLRQEAGMTQLEPAPAVDSQVSTQGTRAGLFVNDEVKLAEHLRLGLGLRLDRGTDGDVHSSPRASLIWQPAATLVTKLLAGSAYREPNVYERLPANGVDDFITGLRREQVQSTELAADWQAQAGLRLSAALFHNHIHDLIEQVADADSGELVYRNVGHAIARGLETEAEWIGDAGWRLRASWVRQSVQVNGSANVSNAPRSLTKLHATTPLPGWPVKLGLQLQRVGQRLTLGGQPLNGVWLANATAQLEPPGQPWSLSLSVYNLGDRRYADPAGPEHLGDRIEQDGRSASLRWQLGF</sequence>
<comment type="subcellular location">
    <subcellularLocation>
        <location evidence="1 11">Cell outer membrane</location>
        <topology evidence="1 11">Multi-pass membrane protein</topology>
    </subcellularLocation>
</comment>
<dbReference type="Pfam" id="PF07715">
    <property type="entry name" value="Plug"/>
    <property type="match status" value="1"/>
</dbReference>
<dbReference type="Gene3D" id="2.170.130.10">
    <property type="entry name" value="TonB-dependent receptor, plug domain"/>
    <property type="match status" value="1"/>
</dbReference>
<dbReference type="InterPro" id="IPR036942">
    <property type="entry name" value="Beta-barrel_TonB_sf"/>
</dbReference>
<keyword evidence="6" id="KW-0732">Signal</keyword>
<evidence type="ECO:0000256" key="10">
    <source>
        <dbReference type="ARBA" id="ARBA00023237"/>
    </source>
</evidence>
<dbReference type="PANTHER" id="PTHR30069">
    <property type="entry name" value="TONB-DEPENDENT OUTER MEMBRANE RECEPTOR"/>
    <property type="match status" value="1"/>
</dbReference>
<evidence type="ECO:0000256" key="4">
    <source>
        <dbReference type="ARBA" id="ARBA00022452"/>
    </source>
</evidence>
<protein>
    <submittedName>
        <fullName evidence="15">Ligand-gated channel</fullName>
    </submittedName>
</protein>
<evidence type="ECO:0000313" key="16">
    <source>
        <dbReference type="Proteomes" id="UP001057498"/>
    </source>
</evidence>
<feature type="domain" description="TonB-dependent receptor plug" evidence="14">
    <location>
        <begin position="75"/>
        <end position="185"/>
    </location>
</feature>
<dbReference type="RefSeq" id="WP_251969277.1">
    <property type="nucleotide sequence ID" value="NZ_AP025730.1"/>
</dbReference>
<reference evidence="15" key="1">
    <citation type="submission" date="2022-04" db="EMBL/GenBank/DDBJ databases">
        <title>Whole genome sequence of Sphaerotilus sp. FB-5.</title>
        <authorList>
            <person name="Takeda M."/>
            <person name="Narihara S."/>
            <person name="Akimoto M."/>
            <person name="Akimoto R."/>
            <person name="Nishiyashiki S."/>
            <person name="Murakami T."/>
        </authorList>
    </citation>
    <scope>NUCLEOTIDE SEQUENCE</scope>
    <source>
        <strain evidence="15">FB-5</strain>
    </source>
</reference>
<dbReference type="Proteomes" id="UP001057498">
    <property type="component" value="Chromosome"/>
</dbReference>
<keyword evidence="8 11" id="KW-0472">Membrane</keyword>
<evidence type="ECO:0000256" key="11">
    <source>
        <dbReference type="PROSITE-ProRule" id="PRU01360"/>
    </source>
</evidence>
<dbReference type="EMBL" id="AP025730">
    <property type="protein sequence ID" value="BDI05949.1"/>
    <property type="molecule type" value="Genomic_DNA"/>
</dbReference>
<feature type="domain" description="TonB-dependent receptor-like beta-barrel" evidence="13">
    <location>
        <begin position="299"/>
        <end position="646"/>
    </location>
</feature>
<keyword evidence="7 12" id="KW-0798">TonB box</keyword>
<dbReference type="Pfam" id="PF00593">
    <property type="entry name" value="TonB_dep_Rec_b-barrel"/>
    <property type="match status" value="1"/>
</dbReference>
<evidence type="ECO:0000256" key="2">
    <source>
        <dbReference type="ARBA" id="ARBA00009810"/>
    </source>
</evidence>
<evidence type="ECO:0000256" key="5">
    <source>
        <dbReference type="ARBA" id="ARBA00022692"/>
    </source>
</evidence>
<keyword evidence="10 11" id="KW-0998">Cell outer membrane</keyword>
<dbReference type="InterPro" id="IPR037066">
    <property type="entry name" value="Plug_dom_sf"/>
</dbReference>
<evidence type="ECO:0000256" key="8">
    <source>
        <dbReference type="ARBA" id="ARBA00023136"/>
    </source>
</evidence>
<evidence type="ECO:0000256" key="3">
    <source>
        <dbReference type="ARBA" id="ARBA00022448"/>
    </source>
</evidence>
<evidence type="ECO:0000256" key="12">
    <source>
        <dbReference type="RuleBase" id="RU003357"/>
    </source>
</evidence>
<evidence type="ECO:0000259" key="14">
    <source>
        <dbReference type="Pfam" id="PF07715"/>
    </source>
</evidence>
<proteinExistence type="inferred from homology"/>
<dbReference type="Gene3D" id="2.40.170.20">
    <property type="entry name" value="TonB-dependent receptor, beta-barrel domain"/>
    <property type="match status" value="1"/>
</dbReference>
<comment type="similarity">
    <text evidence="2 11 12">Belongs to the TonB-dependent receptor family.</text>
</comment>
<keyword evidence="5 11" id="KW-0812">Transmembrane</keyword>
<dbReference type="InterPro" id="IPR039426">
    <property type="entry name" value="TonB-dep_rcpt-like"/>
</dbReference>
<evidence type="ECO:0000313" key="15">
    <source>
        <dbReference type="EMBL" id="BDI05949.1"/>
    </source>
</evidence>
<evidence type="ECO:0000256" key="1">
    <source>
        <dbReference type="ARBA" id="ARBA00004571"/>
    </source>
</evidence>
<dbReference type="PANTHER" id="PTHR30069:SF29">
    <property type="entry name" value="HEMOGLOBIN AND HEMOGLOBIN-HAPTOGLOBIN-BINDING PROTEIN 1-RELATED"/>
    <property type="match status" value="1"/>
</dbReference>
<keyword evidence="16" id="KW-1185">Reference proteome</keyword>
<evidence type="ECO:0000256" key="6">
    <source>
        <dbReference type="ARBA" id="ARBA00022729"/>
    </source>
</evidence>
<dbReference type="InterPro" id="IPR012910">
    <property type="entry name" value="Plug_dom"/>
</dbReference>
<name>A0ABN6PL85_9BURK</name>